<name>A0A759M7Z6_SALER</name>
<gene>
    <name evidence="1" type="ORF">G8R56_002825</name>
</gene>
<accession>A0A759M7Z6</accession>
<organism evidence="1">
    <name type="scientific">Salmonella enterica</name>
    <name type="common">Salmonella choleraesuis</name>
    <dbReference type="NCBI Taxonomy" id="28901"/>
    <lineage>
        <taxon>Bacteria</taxon>
        <taxon>Pseudomonadati</taxon>
        <taxon>Pseudomonadota</taxon>
        <taxon>Gammaproteobacteria</taxon>
        <taxon>Enterobacterales</taxon>
        <taxon>Enterobacteriaceae</taxon>
        <taxon>Salmonella</taxon>
    </lineage>
</organism>
<sequence>MTRMTGVDAHRAAGELIDHLNRNTSLYLTLNSVSFTAVEDSSDEFLFTFRKSEKEYTTSCRLPLTSLTTALTCKAIYRALRR</sequence>
<dbReference type="EMBL" id="DAAXPA010000007">
    <property type="protein sequence ID" value="HAG1964609.1"/>
    <property type="molecule type" value="Genomic_DNA"/>
</dbReference>
<protein>
    <submittedName>
        <fullName evidence="1">Uncharacterized protein</fullName>
    </submittedName>
</protein>
<proteinExistence type="predicted"/>
<reference evidence="1" key="1">
    <citation type="journal article" date="2018" name="Genome Biol.">
        <title>SKESA: strategic k-mer extension for scrupulous assemblies.</title>
        <authorList>
            <person name="Souvorov A."/>
            <person name="Agarwala R."/>
            <person name="Lipman D.J."/>
        </authorList>
    </citation>
    <scope>NUCLEOTIDE SEQUENCE</scope>
    <source>
        <strain evidence="1">MA.CK_97/00003274</strain>
    </source>
</reference>
<evidence type="ECO:0000313" key="1">
    <source>
        <dbReference type="EMBL" id="HAG1964609.1"/>
    </source>
</evidence>
<comment type="caution">
    <text evidence="1">The sequence shown here is derived from an EMBL/GenBank/DDBJ whole genome shotgun (WGS) entry which is preliminary data.</text>
</comment>
<dbReference type="AlphaFoldDB" id="A0A759M7Z6"/>
<reference evidence="1" key="2">
    <citation type="submission" date="2020-02" db="EMBL/GenBank/DDBJ databases">
        <authorList>
            <consortium name="NCBI Pathogen Detection Project"/>
        </authorList>
    </citation>
    <scope>NUCLEOTIDE SEQUENCE</scope>
    <source>
        <strain evidence="1">MA.CK_97/00003274</strain>
    </source>
</reference>